<name>A0A813J6W7_POLGL</name>
<sequence length="187" mass="20347">MKTQRQSLGALLLLGIGVAAVVFGAQDSFIRPSSSMRAVRPPAVRLAAQAKWGSPGWNWGSAQGAAHDLAGPLRARLQAQDQRLQWLERLRNGEVDWEEAKLSLALLFQKAAHERRDGGPLGYPLILTRLVEAVYESADGDAMLVSDMEARLVQFPDGGDQNGDADLWRRTVAASVFKELGFVRGGL</sequence>
<comment type="caution">
    <text evidence="1">The sequence shown here is derived from an EMBL/GenBank/DDBJ whole genome shotgun (WGS) entry which is preliminary data.</text>
</comment>
<accession>A0A813J6W7</accession>
<dbReference type="EMBL" id="CAJNNW010020685">
    <property type="protein sequence ID" value="CAE8666656.1"/>
    <property type="molecule type" value="Genomic_DNA"/>
</dbReference>
<proteinExistence type="predicted"/>
<gene>
    <name evidence="1" type="ORF">PGLA2088_LOCUS16367</name>
</gene>
<protein>
    <submittedName>
        <fullName evidence="1">Uncharacterized protein</fullName>
    </submittedName>
</protein>
<evidence type="ECO:0000313" key="1">
    <source>
        <dbReference type="EMBL" id="CAE8666656.1"/>
    </source>
</evidence>
<reference evidence="1" key="1">
    <citation type="submission" date="2021-02" db="EMBL/GenBank/DDBJ databases">
        <authorList>
            <person name="Dougan E. K."/>
            <person name="Rhodes N."/>
            <person name="Thang M."/>
            <person name="Chan C."/>
        </authorList>
    </citation>
    <scope>NUCLEOTIDE SEQUENCE</scope>
</reference>
<organism evidence="1 2">
    <name type="scientific">Polarella glacialis</name>
    <name type="common">Dinoflagellate</name>
    <dbReference type="NCBI Taxonomy" id="89957"/>
    <lineage>
        <taxon>Eukaryota</taxon>
        <taxon>Sar</taxon>
        <taxon>Alveolata</taxon>
        <taxon>Dinophyceae</taxon>
        <taxon>Suessiales</taxon>
        <taxon>Suessiaceae</taxon>
        <taxon>Polarella</taxon>
    </lineage>
</organism>
<evidence type="ECO:0000313" key="2">
    <source>
        <dbReference type="Proteomes" id="UP000626109"/>
    </source>
</evidence>
<dbReference type="Proteomes" id="UP000626109">
    <property type="component" value="Unassembled WGS sequence"/>
</dbReference>
<dbReference type="AlphaFoldDB" id="A0A813J6W7"/>